<name>A0AAE1KND2_PETCI</name>
<evidence type="ECO:0000313" key="3">
    <source>
        <dbReference type="Proteomes" id="UP001286313"/>
    </source>
</evidence>
<proteinExistence type="predicted"/>
<protein>
    <submittedName>
        <fullName evidence="2">Uncharacterized protein</fullName>
    </submittedName>
</protein>
<accession>A0AAE1KND2</accession>
<feature type="non-terminal residue" evidence="2">
    <location>
        <position position="1"/>
    </location>
</feature>
<comment type="caution">
    <text evidence="2">The sequence shown here is derived from an EMBL/GenBank/DDBJ whole genome shotgun (WGS) entry which is preliminary data.</text>
</comment>
<evidence type="ECO:0000256" key="1">
    <source>
        <dbReference type="SAM" id="MobiDB-lite"/>
    </source>
</evidence>
<organism evidence="2 3">
    <name type="scientific">Petrolisthes cinctipes</name>
    <name type="common">Flat porcelain crab</name>
    <dbReference type="NCBI Taxonomy" id="88211"/>
    <lineage>
        <taxon>Eukaryota</taxon>
        <taxon>Metazoa</taxon>
        <taxon>Ecdysozoa</taxon>
        <taxon>Arthropoda</taxon>
        <taxon>Crustacea</taxon>
        <taxon>Multicrustacea</taxon>
        <taxon>Malacostraca</taxon>
        <taxon>Eumalacostraca</taxon>
        <taxon>Eucarida</taxon>
        <taxon>Decapoda</taxon>
        <taxon>Pleocyemata</taxon>
        <taxon>Anomura</taxon>
        <taxon>Galatheoidea</taxon>
        <taxon>Porcellanidae</taxon>
        <taxon>Petrolisthes</taxon>
    </lineage>
</organism>
<keyword evidence="3" id="KW-1185">Reference proteome</keyword>
<dbReference type="AlphaFoldDB" id="A0AAE1KND2"/>
<reference evidence="2" key="1">
    <citation type="submission" date="2023-10" db="EMBL/GenBank/DDBJ databases">
        <title>Genome assemblies of two species of porcelain crab, Petrolisthes cinctipes and Petrolisthes manimaculis (Anomura: Porcellanidae).</title>
        <authorList>
            <person name="Angst P."/>
        </authorList>
    </citation>
    <scope>NUCLEOTIDE SEQUENCE</scope>
    <source>
        <strain evidence="2">PB745_01</strain>
        <tissue evidence="2">Gill</tissue>
    </source>
</reference>
<sequence>RSFSNVGFSSNNLPNLEQELLAREEARQRRQQIPLHIPPELIERVRSTTHEKPPTRQQQQQQQQQHHHHNNHANNHTNSKTPLPDVLIDNHYTHGDTKLHVPTKLKLSKLETDTRERKMTGLIIGGVDDSLTITAGHECIAETQRTRGGVRCIRR</sequence>
<feature type="region of interest" description="Disordered" evidence="1">
    <location>
        <begin position="48"/>
        <end position="85"/>
    </location>
</feature>
<dbReference type="Proteomes" id="UP001286313">
    <property type="component" value="Unassembled WGS sequence"/>
</dbReference>
<evidence type="ECO:0000313" key="2">
    <source>
        <dbReference type="EMBL" id="KAK3878499.1"/>
    </source>
</evidence>
<gene>
    <name evidence="2" type="ORF">Pcinc_016872</name>
</gene>
<dbReference type="EMBL" id="JAWQEG010001551">
    <property type="protein sequence ID" value="KAK3878499.1"/>
    <property type="molecule type" value="Genomic_DNA"/>
</dbReference>